<dbReference type="InterPro" id="IPR000601">
    <property type="entry name" value="PKD_dom"/>
</dbReference>
<evidence type="ECO:0000313" key="4">
    <source>
        <dbReference type="Proteomes" id="UP001207918"/>
    </source>
</evidence>
<dbReference type="CDD" id="cd00146">
    <property type="entry name" value="PKD"/>
    <property type="match status" value="1"/>
</dbReference>
<dbReference type="Gene3D" id="2.60.40.10">
    <property type="entry name" value="Immunoglobulins"/>
    <property type="match status" value="1"/>
</dbReference>
<feature type="coiled-coil region" evidence="1">
    <location>
        <begin position="1401"/>
        <end position="1433"/>
    </location>
</feature>
<keyword evidence="4" id="KW-1185">Reference proteome</keyword>
<dbReference type="Proteomes" id="UP001207918">
    <property type="component" value="Unassembled WGS sequence"/>
</dbReference>
<dbReference type="EMBL" id="JAGGJA010000010">
    <property type="protein sequence ID" value="MCW9708165.1"/>
    <property type="molecule type" value="Genomic_DNA"/>
</dbReference>
<feature type="coiled-coil region" evidence="1">
    <location>
        <begin position="698"/>
        <end position="769"/>
    </location>
</feature>
<evidence type="ECO:0000313" key="3">
    <source>
        <dbReference type="EMBL" id="MCW9708165.1"/>
    </source>
</evidence>
<reference evidence="3 4" key="1">
    <citation type="submission" date="2021-03" db="EMBL/GenBank/DDBJ databases">
        <title>Aliifodinibius sp. nov., a new bacterium isolated from saline soil.</title>
        <authorList>
            <person name="Galisteo C."/>
            <person name="De La Haba R."/>
            <person name="Sanchez-Porro C."/>
            <person name="Ventosa A."/>
        </authorList>
    </citation>
    <scope>NUCLEOTIDE SEQUENCE [LARGE SCALE GENOMIC DNA]</scope>
    <source>
        <strain evidence="3 4">1BSP15-2V2</strain>
    </source>
</reference>
<protein>
    <submittedName>
        <fullName evidence="3">PKD domain-containing protein</fullName>
    </submittedName>
</protein>
<evidence type="ECO:0000256" key="1">
    <source>
        <dbReference type="SAM" id="Coils"/>
    </source>
</evidence>
<dbReference type="InterPro" id="IPR035986">
    <property type="entry name" value="PKD_dom_sf"/>
</dbReference>
<evidence type="ECO:0000259" key="2">
    <source>
        <dbReference type="PROSITE" id="PS50093"/>
    </source>
</evidence>
<dbReference type="Pfam" id="PF18911">
    <property type="entry name" value="PKD_4"/>
    <property type="match status" value="1"/>
</dbReference>
<proteinExistence type="predicted"/>
<accession>A0ABT3PQQ2</accession>
<dbReference type="PROSITE" id="PS50093">
    <property type="entry name" value="PKD"/>
    <property type="match status" value="1"/>
</dbReference>
<dbReference type="SUPFAM" id="SSF49299">
    <property type="entry name" value="PKD domain"/>
    <property type="match status" value="1"/>
</dbReference>
<dbReference type="InterPro" id="IPR013783">
    <property type="entry name" value="Ig-like_fold"/>
</dbReference>
<gene>
    <name evidence="3" type="ORF">J6I44_14970</name>
</gene>
<comment type="caution">
    <text evidence="3">The sequence shown here is derived from an EMBL/GenBank/DDBJ whole genome shotgun (WGS) entry which is preliminary data.</text>
</comment>
<sequence length="1434" mass="163937">MDSQLYNIFEGDQVLTAKNLNDLRAYLDEQDRVSRTHLSGIGIVCGLEVKTPDLSTIEITEGVGVTSRGYLASFPGASCTYIRNYTDPGTIEPAPGENEAGIYPPFKGNEGEQIRLWELIEVEEEEGEAPAPDMFEINLGSDGTVIDEDTEEAIKFSNYCVLLYLEMNDEDLEDCFGDDCDENGIQRNFVWRKLLIKKTDLDEIIEALPGRAGYVDAISACQSLDDPYVERLGYYEDENLSLLNYTSFKELSNDYHRIIEQASVRVGKALHKSYESFRPVLAETYESHPFPDFNNDTETENGLFKRIRDEVRFKPTAIQYAYDFLKDLVDAYDEFREAACEIAAVCRPNPELFPRHLMLDYLGTGQQENKRSAYRHYFQPSPILDGHRDLKREARHLHKRLVNMIEQFEVDMEEDDEIRITPSKTSADPLSTRSIPYYYNVDKVATLLRLWNYQKTRLNKYELIPSYHADEYAGRSQVEAAMHHYDSRPFLRIEGHVGRNYERVLGELQNLQNRINVPVKVVGVKLSQTFTNTKVSYECRFEDLQELYETFKTELNCLLDEQMKFFRGLEVKKESAEEEESTGGGSIGMANLGEEFWADPGIAGFHTEEINTYDSPITGTRRYPKESNPNTFGYIYDSLAARKEGEQQILDLALNIDPTVFNIDPKIWIYLFLKPAQLANNIQKLLKLLPKRLEDIEIDEIEAAYDRVIQTAKEYKKQLKESEENREQLEGKEQIIIYRLDKLIYSCSIKKLKELYRIYRDRIEKAQQMNLFSNFAKRHSGMEHMAGVPKGGTFVLVYIDRNEEPLDRDVQIEASALPVATEVNIGNMERIRRISGRTGIRKKEQFTFADKKEIDSQVKILLKELRHVSEEQGIGIDPDKWTKLNKGITDKIRVLPEAEVDERPPDNVVVADFALPYLCKSDCPELATMVISQLSFSLPKFQFCKKDETKYPFTVHPEGGVVESKGGGVVKEGEKWFFIPSQVVTEGEDIQFTYRVNNQTVVYNAKIFNPQADFEFEVETLDDGSVEVSFTNKSTGGQSYEWKFGDGATSTEENPVHTYRDFDNEVAVVTLKASKFDCSDEAIKEVDIPQEVEVEFRLLKARIVDGIYWLCENDDPYRFVTKPAGRPITGDNSGVIVGGNNERFLAPGQYEPGTYNLGYAGESMEVRILEVPTADFEIEYIEQGAAIAQVKLSRTGSGEVVKWVIDGKTYDVQEPEHTFRDTGEAHTITMQVKFENGCMDVIKRSVFIDFAGQEEGFVDIDGMLEEVDGHRNPEMDNEIFEEGNPLYERLKNNLLSIKEGIQDEEIKQQYIAGERNDEIAAIYGKRLSEAFSRTAAMAQDGNEQFVAYLYGYYEMELRQLLDIIDHQQKDISAESKMGQLLMKCVEQLKQLKELGVTVDPNDELAQKVAEVKQNAENEGKDKLVALLEQLENEL</sequence>
<organism evidence="3 4">
    <name type="scientific">Fodinibius salsisoli</name>
    <dbReference type="NCBI Taxonomy" id="2820877"/>
    <lineage>
        <taxon>Bacteria</taxon>
        <taxon>Pseudomonadati</taxon>
        <taxon>Balneolota</taxon>
        <taxon>Balneolia</taxon>
        <taxon>Balneolales</taxon>
        <taxon>Balneolaceae</taxon>
        <taxon>Fodinibius</taxon>
    </lineage>
</organism>
<dbReference type="RefSeq" id="WP_265766951.1">
    <property type="nucleotide sequence ID" value="NZ_JAGGJA010000010.1"/>
</dbReference>
<keyword evidence="1" id="KW-0175">Coiled coil</keyword>
<name>A0ABT3PQQ2_9BACT</name>
<feature type="domain" description="PKD" evidence="2">
    <location>
        <begin position="1039"/>
        <end position="1059"/>
    </location>
</feature>